<evidence type="ECO:0000313" key="3">
    <source>
        <dbReference type="Proteomes" id="UP001152795"/>
    </source>
</evidence>
<dbReference type="InterPro" id="IPR025398">
    <property type="entry name" value="DUF4371"/>
</dbReference>
<dbReference type="EMBL" id="CACRXK020010736">
    <property type="protein sequence ID" value="CAB4020007.1"/>
    <property type="molecule type" value="Genomic_DNA"/>
</dbReference>
<dbReference type="GO" id="GO:0046983">
    <property type="term" value="F:protein dimerization activity"/>
    <property type="evidence" value="ECO:0007669"/>
    <property type="project" value="InterPro"/>
</dbReference>
<evidence type="ECO:0000313" key="2">
    <source>
        <dbReference type="EMBL" id="CAB4020007.1"/>
    </source>
</evidence>
<dbReference type="Pfam" id="PF05699">
    <property type="entry name" value="Dimer_Tnp_hAT"/>
    <property type="match status" value="1"/>
</dbReference>
<evidence type="ECO:0000256" key="1">
    <source>
        <dbReference type="SAM" id="MobiDB-lite"/>
    </source>
</evidence>
<dbReference type="Pfam" id="PF14291">
    <property type="entry name" value="DUF4371"/>
    <property type="match status" value="1"/>
</dbReference>
<dbReference type="AlphaFoldDB" id="A0A6S7IQK8"/>
<feature type="compositionally biased region" description="Polar residues" evidence="1">
    <location>
        <begin position="78"/>
        <end position="87"/>
    </location>
</feature>
<organism evidence="2 3">
    <name type="scientific">Paramuricea clavata</name>
    <name type="common">Red gorgonian</name>
    <name type="synonym">Violescent sea-whip</name>
    <dbReference type="NCBI Taxonomy" id="317549"/>
    <lineage>
        <taxon>Eukaryota</taxon>
        <taxon>Metazoa</taxon>
        <taxon>Cnidaria</taxon>
        <taxon>Anthozoa</taxon>
        <taxon>Octocorallia</taxon>
        <taxon>Malacalcyonacea</taxon>
        <taxon>Plexauridae</taxon>
        <taxon>Paramuricea</taxon>
    </lineage>
</organism>
<gene>
    <name evidence="2" type="ORF">PACLA_8A071229</name>
</gene>
<dbReference type="PANTHER" id="PTHR45749:SF21">
    <property type="entry name" value="DUF4371 DOMAIN-CONTAINING PROTEIN"/>
    <property type="match status" value="1"/>
</dbReference>
<dbReference type="SMART" id="SM00597">
    <property type="entry name" value="ZnF_TTF"/>
    <property type="match status" value="1"/>
</dbReference>
<feature type="non-terminal residue" evidence="2">
    <location>
        <position position="953"/>
    </location>
</feature>
<feature type="compositionally biased region" description="Acidic residues" evidence="1">
    <location>
        <begin position="95"/>
        <end position="112"/>
    </location>
</feature>
<proteinExistence type="predicted"/>
<reference evidence="2" key="1">
    <citation type="submission" date="2020-04" db="EMBL/GenBank/DDBJ databases">
        <authorList>
            <person name="Alioto T."/>
            <person name="Alioto T."/>
            <person name="Gomez Garrido J."/>
        </authorList>
    </citation>
    <scope>NUCLEOTIDE SEQUENCE</scope>
    <source>
        <strain evidence="2">A484AB</strain>
    </source>
</reference>
<feature type="compositionally biased region" description="Polar residues" evidence="1">
    <location>
        <begin position="36"/>
        <end position="52"/>
    </location>
</feature>
<comment type="caution">
    <text evidence="2">The sequence shown here is derived from an EMBL/GenBank/DDBJ whole genome shotgun (WGS) entry which is preliminary data.</text>
</comment>
<dbReference type="InterPro" id="IPR012337">
    <property type="entry name" value="RNaseH-like_sf"/>
</dbReference>
<keyword evidence="3" id="KW-1185">Reference proteome</keyword>
<dbReference type="Proteomes" id="UP001152795">
    <property type="component" value="Unassembled WGS sequence"/>
</dbReference>
<sequence length="953" mass="108084">TGKSISYKVAGAPANPFILAAQIHSQKVSQTKKDSQSVSILETSSSSGNVENKTGENDPQPDKVQNLPPPDTVEFEFMSSTTPGSESNESHEAQEVESDTLENETEETEENQDDKNMTWFQCAGLLQYLKSQLRNVEGIIDEVETADNANQEYFLNKVIETVGQVEETASQLLRISFQFLEKVEKENMTLDDSNQKAFPTMPSLDPGLRSKHLTDSQKTYLIQIGPNQPNLQVYPSNSSIAKEGHKQSRFNPSWFKEYPHLEYSLSKDAAFCFVCSLFGSGPGMEKAENVWSTEGVCTWHKFKSCGKAKRGKLATHFSSASHKSAMFAYANFVKTCGHVDVLLSKTKRHALIQEEEDLVRNRKVVEILLDITKTLGRQGIAFRGHGDDKEGNFHQIVMLMARYCPDLKFWFSTTRMRPYRVTYLSPQSQNEFIELIGRQVQKRVTKEIKEAGMYSVMADTTPDVSHKDRLAVACRYVDANGQPRERLMSLTEAKDKTGEGGADEIIEALNKHEMNLNELCFQSYDYTASMSGRFNGVQKKIQDKLGRRIPYMPCLAHRSNTVIEHSCEASAVIKELFNVLEELYVFFTSSTKRVSCLQESIIGAAVDNPLQLRNLSKTRWVVRAESIKAVWSTYEAILESLAILQERSKDIKTKTAASGLLTKITRFDFIMCIMFMKNIMYKTKRMTEVLQKEDLNIIDAITIMESTIKSLEYVNNDIDAMNAEIQAAVIFAEHLGVDAQTDFQRHHRHRKPPARIDENPSNAVSFNLESFYRKEFKAVLDTQISTYKEVNNNSKETTKPLIDTLHPGKDVAPLESFKDLTEYFPRDQRPDPEALMSEMEVFRSHLTDHYHTNVQDISDAARIAEKQKSVFPLVNKAYRLALTAPVTVAKDERTFSKLKLVKTLCRSTMNDERLEELLIMACEKDITDEISVVKMATAWAALKRRRVQISIVP</sequence>
<dbReference type="OrthoDB" id="10066664at2759"/>
<dbReference type="InterPro" id="IPR008906">
    <property type="entry name" value="HATC_C_dom"/>
</dbReference>
<protein>
    <submittedName>
        <fullName evidence="2">Zinc finger MYM-type 1-like</fullName>
    </submittedName>
</protein>
<feature type="region of interest" description="Disordered" evidence="1">
    <location>
        <begin position="25"/>
        <end position="115"/>
    </location>
</feature>
<dbReference type="PANTHER" id="PTHR45749">
    <property type="match status" value="1"/>
</dbReference>
<dbReference type="SUPFAM" id="SSF53098">
    <property type="entry name" value="Ribonuclease H-like"/>
    <property type="match status" value="1"/>
</dbReference>
<name>A0A6S7IQK8_PARCT</name>
<dbReference type="InterPro" id="IPR006580">
    <property type="entry name" value="Znf_TTF"/>
</dbReference>
<accession>A0A6S7IQK8</accession>